<dbReference type="Proteomes" id="UP000316252">
    <property type="component" value="Unassembled WGS sequence"/>
</dbReference>
<comment type="caution">
    <text evidence="2">The sequence shown here is derived from an EMBL/GenBank/DDBJ whole genome shotgun (WGS) entry which is preliminary data.</text>
</comment>
<keyword evidence="3" id="KW-1185">Reference proteome</keyword>
<feature type="compositionally biased region" description="Acidic residues" evidence="1">
    <location>
        <begin position="272"/>
        <end position="283"/>
    </location>
</feature>
<organism evidence="2 3">
    <name type="scientific">Schumannella soli</name>
    <dbReference type="NCBI Taxonomy" id="2590779"/>
    <lineage>
        <taxon>Bacteria</taxon>
        <taxon>Bacillati</taxon>
        <taxon>Actinomycetota</taxon>
        <taxon>Actinomycetes</taxon>
        <taxon>Micrococcales</taxon>
        <taxon>Microbacteriaceae</taxon>
        <taxon>Schumannella</taxon>
    </lineage>
</organism>
<feature type="compositionally biased region" description="Basic and acidic residues" evidence="1">
    <location>
        <begin position="22"/>
        <end position="31"/>
    </location>
</feature>
<dbReference type="EMBL" id="VHQG01000001">
    <property type="protein sequence ID" value="TPW77716.1"/>
    <property type="molecule type" value="Genomic_DNA"/>
</dbReference>
<proteinExistence type="predicted"/>
<feature type="region of interest" description="Disordered" evidence="1">
    <location>
        <begin position="1"/>
        <end position="45"/>
    </location>
</feature>
<evidence type="ECO:0000313" key="2">
    <source>
        <dbReference type="EMBL" id="TPW77716.1"/>
    </source>
</evidence>
<feature type="compositionally biased region" description="Acidic residues" evidence="1">
    <location>
        <begin position="244"/>
        <end position="261"/>
    </location>
</feature>
<feature type="region of interest" description="Disordered" evidence="1">
    <location>
        <begin position="242"/>
        <end position="299"/>
    </location>
</feature>
<dbReference type="AlphaFoldDB" id="A0A506Y541"/>
<gene>
    <name evidence="2" type="ORF">FJ657_03415</name>
</gene>
<dbReference type="InterPro" id="IPR025449">
    <property type="entry name" value="JetB"/>
</dbReference>
<dbReference type="Pfam" id="PF13835">
    <property type="entry name" value="DUF4194"/>
    <property type="match status" value="1"/>
</dbReference>
<dbReference type="OrthoDB" id="3725402at2"/>
<reference evidence="2 3" key="1">
    <citation type="submission" date="2019-06" db="EMBL/GenBank/DDBJ databases">
        <authorList>
            <person name="Li F."/>
        </authorList>
    </citation>
    <scope>NUCLEOTIDE SEQUENCE [LARGE SCALE GENOMIC DNA]</scope>
    <source>
        <strain evidence="2 3">10F1D-1</strain>
    </source>
</reference>
<feature type="compositionally biased region" description="Low complexity" evidence="1">
    <location>
        <begin position="1"/>
        <end position="16"/>
    </location>
</feature>
<accession>A0A506Y541</accession>
<feature type="compositionally biased region" description="Low complexity" evidence="1">
    <location>
        <begin position="284"/>
        <end position="299"/>
    </location>
</feature>
<evidence type="ECO:0000256" key="1">
    <source>
        <dbReference type="SAM" id="MobiDB-lite"/>
    </source>
</evidence>
<name>A0A506Y541_9MICO</name>
<sequence length="299" mass="33284">MTDVTTATEETAQADALGTDRAAVDTDERSADTASADSPFIDPVAMEDDPDELFPGDRGVLDPDARRVLVRLLQRRFLLAERSRADWAVLLEHQSQIESRLGDLFIRLVVDHDRGVAYKQQVRSDELEVPILLKDEAYTRAETLVLVHLRTVYQREITAGEGSARVDVEEVEQTVLSYYSAGDRGTARRQRDIRNALNRLRVDGVVEEESEGRYRISALVEILLSSERLHELLEWLRERTVSGDDSDGRDELDAAADDAPLDEARSDIRIDEPDDSATSDSDSDSASATSADQEAQAAR</sequence>
<protein>
    <submittedName>
        <fullName evidence="2">DUF4194 domain-containing protein</fullName>
    </submittedName>
</protein>
<evidence type="ECO:0000313" key="3">
    <source>
        <dbReference type="Proteomes" id="UP000316252"/>
    </source>
</evidence>
<feature type="compositionally biased region" description="Basic and acidic residues" evidence="1">
    <location>
        <begin position="262"/>
        <end position="271"/>
    </location>
</feature>